<dbReference type="OrthoDB" id="10067251at2759"/>
<accession>A0A9W9Y6S7</accession>
<keyword evidence="3" id="KW-1185">Reference proteome</keyword>
<dbReference type="AlphaFoldDB" id="A0A9W9Y6S7"/>
<dbReference type="EMBL" id="MU827929">
    <property type="protein sequence ID" value="KAJ7314872.1"/>
    <property type="molecule type" value="Genomic_DNA"/>
</dbReference>
<reference evidence="2" key="1">
    <citation type="submission" date="2023-01" db="EMBL/GenBank/DDBJ databases">
        <title>Genome assembly of the deep-sea coral Lophelia pertusa.</title>
        <authorList>
            <person name="Herrera S."/>
            <person name="Cordes E."/>
        </authorList>
    </citation>
    <scope>NUCLEOTIDE SEQUENCE</scope>
    <source>
        <strain evidence="2">USNM1676648</strain>
        <tissue evidence="2">Polyp</tissue>
    </source>
</reference>
<name>A0A9W9Y6S7_9CNID</name>
<organism evidence="2 3">
    <name type="scientific">Desmophyllum pertusum</name>
    <dbReference type="NCBI Taxonomy" id="174260"/>
    <lineage>
        <taxon>Eukaryota</taxon>
        <taxon>Metazoa</taxon>
        <taxon>Cnidaria</taxon>
        <taxon>Anthozoa</taxon>
        <taxon>Hexacorallia</taxon>
        <taxon>Scleractinia</taxon>
        <taxon>Caryophylliina</taxon>
        <taxon>Caryophylliidae</taxon>
        <taxon>Desmophyllum</taxon>
    </lineage>
</organism>
<evidence type="ECO:0000313" key="3">
    <source>
        <dbReference type="Proteomes" id="UP001163046"/>
    </source>
</evidence>
<evidence type="ECO:0000313" key="2">
    <source>
        <dbReference type="EMBL" id="KAJ7314872.1"/>
    </source>
</evidence>
<feature type="non-terminal residue" evidence="2">
    <location>
        <position position="168"/>
    </location>
</feature>
<comment type="caution">
    <text evidence="2">The sequence shown here is derived from an EMBL/GenBank/DDBJ whole genome shotgun (WGS) entry which is preliminary data.</text>
</comment>
<feature type="region of interest" description="Disordered" evidence="1">
    <location>
        <begin position="116"/>
        <end position="135"/>
    </location>
</feature>
<proteinExistence type="predicted"/>
<evidence type="ECO:0000256" key="1">
    <source>
        <dbReference type="SAM" id="MobiDB-lite"/>
    </source>
</evidence>
<dbReference type="Proteomes" id="UP001163046">
    <property type="component" value="Unassembled WGS sequence"/>
</dbReference>
<sequence length="168" mass="19870">MRKVIRPVDPVNTDASITTQHTKGRRYHKLQRLRRKRAHFRETHRSSPPEYLDPINLSTLNLDENQQKLLRKGPSFCPARKDINWQEVHDDIEAFEARLRTAVFFLEKEAAESNDNTEIQSHLPRVPRKKKWKPPTSKFPELELFLSNVRKDMLNPQNIRNVKDNLAK</sequence>
<protein>
    <submittedName>
        <fullName evidence="2">Uncharacterized protein</fullName>
    </submittedName>
</protein>
<gene>
    <name evidence="2" type="ORF">OS493_039097</name>
</gene>